<feature type="domain" description="BTB" evidence="1">
    <location>
        <begin position="11"/>
        <end position="74"/>
    </location>
</feature>
<dbReference type="InterPro" id="IPR000210">
    <property type="entry name" value="BTB/POZ_dom"/>
</dbReference>
<organism evidence="2 3">
    <name type="scientific">Mycena sanguinolenta</name>
    <dbReference type="NCBI Taxonomy" id="230812"/>
    <lineage>
        <taxon>Eukaryota</taxon>
        <taxon>Fungi</taxon>
        <taxon>Dikarya</taxon>
        <taxon>Basidiomycota</taxon>
        <taxon>Agaricomycotina</taxon>
        <taxon>Agaricomycetes</taxon>
        <taxon>Agaricomycetidae</taxon>
        <taxon>Agaricales</taxon>
        <taxon>Marasmiineae</taxon>
        <taxon>Mycenaceae</taxon>
        <taxon>Mycena</taxon>
    </lineage>
</organism>
<accession>A0A8H7DET4</accession>
<evidence type="ECO:0000313" key="3">
    <source>
        <dbReference type="Proteomes" id="UP000623467"/>
    </source>
</evidence>
<evidence type="ECO:0000313" key="2">
    <source>
        <dbReference type="EMBL" id="KAF7370392.1"/>
    </source>
</evidence>
<comment type="caution">
    <text evidence="2">The sequence shown here is derived from an EMBL/GenBank/DDBJ whole genome shotgun (WGS) entry which is preliminary data.</text>
</comment>
<dbReference type="PROSITE" id="PS50097">
    <property type="entry name" value="BTB"/>
    <property type="match status" value="2"/>
</dbReference>
<dbReference type="Proteomes" id="UP000623467">
    <property type="component" value="Unassembled WGS sequence"/>
</dbReference>
<name>A0A8H7DET4_9AGAR</name>
<proteinExistence type="predicted"/>
<protein>
    <submittedName>
        <fullName evidence="2">BTB domain-containing protein</fullName>
    </submittedName>
</protein>
<keyword evidence="3" id="KW-1185">Reference proteome</keyword>
<dbReference type="OrthoDB" id="3027208at2759"/>
<dbReference type="SMART" id="SM00225">
    <property type="entry name" value="BTB"/>
    <property type="match status" value="2"/>
</dbReference>
<dbReference type="InterPro" id="IPR011333">
    <property type="entry name" value="SKP1/BTB/POZ_sf"/>
</dbReference>
<dbReference type="EMBL" id="JACAZH010000004">
    <property type="protein sequence ID" value="KAF7370392.1"/>
    <property type="molecule type" value="Genomic_DNA"/>
</dbReference>
<dbReference type="Gene3D" id="3.30.710.10">
    <property type="entry name" value="Potassium Channel Kv1.1, Chain A"/>
    <property type="match status" value="2"/>
</dbReference>
<dbReference type="SUPFAM" id="SSF54695">
    <property type="entry name" value="POZ domain"/>
    <property type="match status" value="2"/>
</dbReference>
<dbReference type="AlphaFoldDB" id="A0A8H7DET4"/>
<evidence type="ECO:0000259" key="1">
    <source>
        <dbReference type="PROSITE" id="PS50097"/>
    </source>
</evidence>
<dbReference type="Pfam" id="PF00651">
    <property type="entry name" value="BTB"/>
    <property type="match status" value="2"/>
</dbReference>
<sequence>MTRSDLWFDDGNVVLQAEDIQFRVHWGVLALHSSFFHDLKALPQPADQPSVDDCPIVELSDAPDEVEYVLRALYVPSFLCQKRLSVPIISALLRLGRKYEFKDLFDSAVARLTSEFPTTVEEYDASGKFKTIEWYDGVHFDIIALATENNILSVLPSACYRAVERYELSILFDGIPRKDGTLASLPQTDLRRCAIGQHRMVLKQFEQGFTLGWVRKWDSHGCTASALCRKGRENMLKGAQKIQRLVLLAGNTEFRVHWDVLALQSSVFRDMLANPPPSKHPDVDGCPVVELSDDPEEVDYLLKVLYTPASFLAQYRANSNDMGQYARARAIPLPIICALIRLGRKYDFKDFHSWAVAQLEAQYPITLEGFDCGHQLDSSIERCTSS</sequence>
<feature type="domain" description="BTB" evidence="1">
    <location>
        <begin position="243"/>
        <end position="314"/>
    </location>
</feature>
<dbReference type="CDD" id="cd18186">
    <property type="entry name" value="BTB_POZ_ZBTB_KLHL-like"/>
    <property type="match status" value="2"/>
</dbReference>
<reference evidence="2" key="1">
    <citation type="submission" date="2020-05" db="EMBL/GenBank/DDBJ databases">
        <title>Mycena genomes resolve the evolution of fungal bioluminescence.</title>
        <authorList>
            <person name="Tsai I.J."/>
        </authorList>
    </citation>
    <scope>NUCLEOTIDE SEQUENCE</scope>
    <source>
        <strain evidence="2">160909Yilan</strain>
    </source>
</reference>
<gene>
    <name evidence="2" type="ORF">MSAN_00670700</name>
</gene>